<reference evidence="2" key="1">
    <citation type="journal article" date="2020" name="Stud. Mycol.">
        <title>101 Dothideomycetes genomes: a test case for predicting lifestyles and emergence of pathogens.</title>
        <authorList>
            <person name="Haridas S."/>
            <person name="Albert R."/>
            <person name="Binder M."/>
            <person name="Bloem J."/>
            <person name="Labutti K."/>
            <person name="Salamov A."/>
            <person name="Andreopoulos B."/>
            <person name="Baker S."/>
            <person name="Barry K."/>
            <person name="Bills G."/>
            <person name="Bluhm B."/>
            <person name="Cannon C."/>
            <person name="Castanera R."/>
            <person name="Culley D."/>
            <person name="Daum C."/>
            <person name="Ezra D."/>
            <person name="Gonzalez J."/>
            <person name="Henrissat B."/>
            <person name="Kuo A."/>
            <person name="Liang C."/>
            <person name="Lipzen A."/>
            <person name="Lutzoni F."/>
            <person name="Magnuson J."/>
            <person name="Mondo S."/>
            <person name="Nolan M."/>
            <person name="Ohm R."/>
            <person name="Pangilinan J."/>
            <person name="Park H.-J."/>
            <person name="Ramirez L."/>
            <person name="Alfaro M."/>
            <person name="Sun H."/>
            <person name="Tritt A."/>
            <person name="Yoshinaga Y."/>
            <person name="Zwiers L.-H."/>
            <person name="Turgeon B."/>
            <person name="Goodwin S."/>
            <person name="Spatafora J."/>
            <person name="Crous P."/>
            <person name="Grigoriev I."/>
        </authorList>
    </citation>
    <scope>NUCLEOTIDE SEQUENCE</scope>
    <source>
        <strain evidence="2">CBS 279.74</strain>
    </source>
</reference>
<feature type="region of interest" description="Disordered" evidence="1">
    <location>
        <begin position="81"/>
        <end position="106"/>
    </location>
</feature>
<gene>
    <name evidence="2" type="ORF">K504DRAFT_445443</name>
</gene>
<dbReference type="Proteomes" id="UP000799428">
    <property type="component" value="Unassembled WGS sequence"/>
</dbReference>
<name>A0A6G1KNQ5_9PLEO</name>
<evidence type="ECO:0000313" key="3">
    <source>
        <dbReference type="Proteomes" id="UP000799428"/>
    </source>
</evidence>
<evidence type="ECO:0000313" key="2">
    <source>
        <dbReference type="EMBL" id="KAF2714440.1"/>
    </source>
</evidence>
<evidence type="ECO:0000256" key="1">
    <source>
        <dbReference type="SAM" id="MobiDB-lite"/>
    </source>
</evidence>
<sequence length="226" mass="26014">MAFLKWRRSCKTRQKVLATSAFVYHLCFTTHETFIFPNYHLLHFDVETTFPFNNFPYLALHSQFFLTPMILRWHRPPLPQGYKTENQHGSGRSTPDHQASRDASSTAKVRTDFTFTTVPPSISSIRVAARDVFTKRYLTLAKCSRDFVLAIEISCRVLCRVNPNVAKDAPIDSSEEVTERKQRETTGVLSAKITSGWCVPGIQMTWRFATFSWGSLSRMCRSQYMP</sequence>
<feature type="compositionally biased region" description="Polar residues" evidence="1">
    <location>
        <begin position="83"/>
        <end position="93"/>
    </location>
</feature>
<dbReference type="EMBL" id="MU005764">
    <property type="protein sequence ID" value="KAF2714440.1"/>
    <property type="molecule type" value="Genomic_DNA"/>
</dbReference>
<protein>
    <submittedName>
        <fullName evidence="2">Uncharacterized protein</fullName>
    </submittedName>
</protein>
<proteinExistence type="predicted"/>
<dbReference type="AlphaFoldDB" id="A0A6G1KNQ5"/>
<organism evidence="2 3">
    <name type="scientific">Pleomassaria siparia CBS 279.74</name>
    <dbReference type="NCBI Taxonomy" id="1314801"/>
    <lineage>
        <taxon>Eukaryota</taxon>
        <taxon>Fungi</taxon>
        <taxon>Dikarya</taxon>
        <taxon>Ascomycota</taxon>
        <taxon>Pezizomycotina</taxon>
        <taxon>Dothideomycetes</taxon>
        <taxon>Pleosporomycetidae</taxon>
        <taxon>Pleosporales</taxon>
        <taxon>Pleomassariaceae</taxon>
        <taxon>Pleomassaria</taxon>
    </lineage>
</organism>
<accession>A0A6G1KNQ5</accession>
<keyword evidence="3" id="KW-1185">Reference proteome</keyword>